<dbReference type="GO" id="GO:0009099">
    <property type="term" value="P:L-valine biosynthetic process"/>
    <property type="evidence" value="ECO:0007669"/>
    <property type="project" value="TreeGrafter"/>
</dbReference>
<dbReference type="AlphaFoldDB" id="A0A418VK51"/>
<dbReference type="Proteomes" id="UP000285523">
    <property type="component" value="Unassembled WGS sequence"/>
</dbReference>
<feature type="domain" description="Thiamine pyrophosphate enzyme central" evidence="4">
    <location>
        <begin position="206"/>
        <end position="343"/>
    </location>
</feature>
<evidence type="ECO:0000259" key="5">
    <source>
        <dbReference type="Pfam" id="PF02775"/>
    </source>
</evidence>
<dbReference type="InterPro" id="IPR011766">
    <property type="entry name" value="TPP_enzyme_TPP-bd"/>
</dbReference>
<evidence type="ECO:0000259" key="4">
    <source>
        <dbReference type="Pfam" id="PF00205"/>
    </source>
</evidence>
<dbReference type="InterPro" id="IPR012000">
    <property type="entry name" value="Thiamin_PyroP_enz_cen_dom"/>
</dbReference>
<evidence type="ECO:0000259" key="6">
    <source>
        <dbReference type="Pfam" id="PF02776"/>
    </source>
</evidence>
<dbReference type="Pfam" id="PF00205">
    <property type="entry name" value="TPP_enzyme_M"/>
    <property type="match status" value="1"/>
</dbReference>
<evidence type="ECO:0000313" key="7">
    <source>
        <dbReference type="EMBL" id="RJF76521.1"/>
    </source>
</evidence>
<dbReference type="Gene3D" id="3.40.50.1220">
    <property type="entry name" value="TPP-binding domain"/>
    <property type="match status" value="1"/>
</dbReference>
<dbReference type="InterPro" id="IPR029061">
    <property type="entry name" value="THDP-binding"/>
</dbReference>
<evidence type="ECO:0000256" key="2">
    <source>
        <dbReference type="ARBA" id="ARBA00023052"/>
    </source>
</evidence>
<feature type="domain" description="Thiamine pyrophosphate enzyme N-terminal TPP-binding" evidence="6">
    <location>
        <begin position="19"/>
        <end position="135"/>
    </location>
</feature>
<dbReference type="FunFam" id="3.40.50.970:FF:000007">
    <property type="entry name" value="Acetolactate synthase"/>
    <property type="match status" value="1"/>
</dbReference>
<evidence type="ECO:0000256" key="3">
    <source>
        <dbReference type="RuleBase" id="RU362132"/>
    </source>
</evidence>
<dbReference type="PROSITE" id="PS00187">
    <property type="entry name" value="TPP_ENZYMES"/>
    <property type="match status" value="1"/>
</dbReference>
<sequence>MNVQPTAGAASPTGARLRNGGELLIAALRCHGVDRMFGVPGESALPVFDAVADAEAGVRFIVCRHEATASHMAEADGKLTGRPGVCIVSRGPGAMHAMVGVHTAWQDSTPMLLLIGQVPRAYRGREAFQEIDYTAVLGSMTKWVAEVESADQIPTMVARAFSVALQGRPGPVALALPEDVLSDLSDAADVAPIAVERAAPAPAELHAAHALLQSAQRPLIIVGNLGWSRAAADAFGRYVESNDLPVVAGFRSQDVLSNDCDQYLGDLSLGCSRKLVERVKQADCLLVIGDRLGDVTTQHYSLFELPVPQQTLIHVFPDAGELGRVYTPTLAIEADASRFVAALAELPPLEPAAWADWRAAGRAAYVAYQKARPHAPLLDVAEVITHLRERLPSDAIVTNGAGNYTIWLHRYFRYRELGTQIAPKSGSMGYGLPAAIAAKLRHPERAVVCLAGDGCFMMASQEFATAIREQLPIVVIIVNNAAYGSIRMHQENQFPGRPSGTTLTNPDFVTLAQSHGAHAEAIDSHAAFPQALQRAIAADRPAVIELRTDPRQLTPDRMI</sequence>
<keyword evidence="2 3" id="KW-0786">Thiamine pyrophosphate</keyword>
<comment type="similarity">
    <text evidence="1 3">Belongs to the TPP enzyme family.</text>
</comment>
<dbReference type="SUPFAM" id="SSF52518">
    <property type="entry name" value="Thiamin diphosphate-binding fold (THDP-binding)"/>
    <property type="match status" value="2"/>
</dbReference>
<dbReference type="GO" id="GO:0005948">
    <property type="term" value="C:acetolactate synthase complex"/>
    <property type="evidence" value="ECO:0007669"/>
    <property type="project" value="TreeGrafter"/>
</dbReference>
<dbReference type="OrthoDB" id="4494979at2"/>
<reference evidence="7 8" key="1">
    <citation type="submission" date="2018-09" db="EMBL/GenBank/DDBJ databases">
        <title>Draft genome sequence of Rhodopseudomonas palustris 2.1.18.</title>
        <authorList>
            <person name="Robertson S.L."/>
            <person name="Meyer T.E."/>
            <person name="Kyndt J.A."/>
        </authorList>
    </citation>
    <scope>NUCLEOTIDE SEQUENCE [LARGE SCALE GENOMIC DNA]</scope>
    <source>
        <strain evidence="7 8">2.1.18</strain>
    </source>
</reference>
<feature type="domain" description="Thiamine pyrophosphate enzyme TPP-binding" evidence="5">
    <location>
        <begin position="400"/>
        <end position="545"/>
    </location>
</feature>
<dbReference type="Pfam" id="PF02776">
    <property type="entry name" value="TPP_enzyme_N"/>
    <property type="match status" value="1"/>
</dbReference>
<evidence type="ECO:0000256" key="1">
    <source>
        <dbReference type="ARBA" id="ARBA00007812"/>
    </source>
</evidence>
<dbReference type="RefSeq" id="WP_119855467.1">
    <property type="nucleotide sequence ID" value="NZ_QYYD01000004.1"/>
</dbReference>
<dbReference type="Pfam" id="PF02775">
    <property type="entry name" value="TPP_enzyme_C"/>
    <property type="match status" value="1"/>
</dbReference>
<dbReference type="GO" id="GO:0050660">
    <property type="term" value="F:flavin adenine dinucleotide binding"/>
    <property type="evidence" value="ECO:0007669"/>
    <property type="project" value="TreeGrafter"/>
</dbReference>
<accession>A0A418VK51</accession>
<dbReference type="CDD" id="cd00568">
    <property type="entry name" value="TPP_enzymes"/>
    <property type="match status" value="1"/>
</dbReference>
<gene>
    <name evidence="7" type="ORF">D4Q52_05070</name>
</gene>
<dbReference type="InterPro" id="IPR029035">
    <property type="entry name" value="DHS-like_NAD/FAD-binding_dom"/>
</dbReference>
<dbReference type="InterPro" id="IPR012001">
    <property type="entry name" value="Thiamin_PyroP_enz_TPP-bd_dom"/>
</dbReference>
<dbReference type="GO" id="GO:0009097">
    <property type="term" value="P:isoleucine biosynthetic process"/>
    <property type="evidence" value="ECO:0007669"/>
    <property type="project" value="TreeGrafter"/>
</dbReference>
<dbReference type="CDD" id="cd07035">
    <property type="entry name" value="TPP_PYR_POX_like"/>
    <property type="match status" value="1"/>
</dbReference>
<dbReference type="InterPro" id="IPR045229">
    <property type="entry name" value="TPP_enz"/>
</dbReference>
<dbReference type="PANTHER" id="PTHR18968">
    <property type="entry name" value="THIAMINE PYROPHOSPHATE ENZYMES"/>
    <property type="match status" value="1"/>
</dbReference>
<name>A0A418VK51_RHOPL</name>
<proteinExistence type="inferred from homology"/>
<dbReference type="NCBIfam" id="NF006052">
    <property type="entry name" value="PRK08199.1"/>
    <property type="match status" value="1"/>
</dbReference>
<dbReference type="EMBL" id="QYYD01000004">
    <property type="protein sequence ID" value="RJF76521.1"/>
    <property type="molecule type" value="Genomic_DNA"/>
</dbReference>
<evidence type="ECO:0000313" key="8">
    <source>
        <dbReference type="Proteomes" id="UP000285523"/>
    </source>
</evidence>
<dbReference type="SUPFAM" id="SSF52467">
    <property type="entry name" value="DHS-like NAD/FAD-binding domain"/>
    <property type="match status" value="1"/>
</dbReference>
<dbReference type="GO" id="GO:0003984">
    <property type="term" value="F:acetolactate synthase activity"/>
    <property type="evidence" value="ECO:0007669"/>
    <property type="project" value="TreeGrafter"/>
</dbReference>
<dbReference type="Gene3D" id="3.40.50.970">
    <property type="match status" value="2"/>
</dbReference>
<dbReference type="PANTHER" id="PTHR18968:SF120">
    <property type="entry name" value="ACETOLACTATE SYNTHASE LARGE SUBUNIT"/>
    <property type="match status" value="1"/>
</dbReference>
<dbReference type="GO" id="GO:0000287">
    <property type="term" value="F:magnesium ion binding"/>
    <property type="evidence" value="ECO:0007669"/>
    <property type="project" value="InterPro"/>
</dbReference>
<dbReference type="GO" id="GO:0030976">
    <property type="term" value="F:thiamine pyrophosphate binding"/>
    <property type="evidence" value="ECO:0007669"/>
    <property type="project" value="InterPro"/>
</dbReference>
<protein>
    <submittedName>
        <fullName evidence="7">Thiamine pyrophosphate-binding protein</fullName>
    </submittedName>
</protein>
<organism evidence="7 8">
    <name type="scientific">Rhodopseudomonas palustris</name>
    <dbReference type="NCBI Taxonomy" id="1076"/>
    <lineage>
        <taxon>Bacteria</taxon>
        <taxon>Pseudomonadati</taxon>
        <taxon>Pseudomonadota</taxon>
        <taxon>Alphaproteobacteria</taxon>
        <taxon>Hyphomicrobiales</taxon>
        <taxon>Nitrobacteraceae</taxon>
        <taxon>Rhodopseudomonas</taxon>
    </lineage>
</organism>
<dbReference type="InterPro" id="IPR000399">
    <property type="entry name" value="TPP-bd_CS"/>
</dbReference>
<comment type="caution">
    <text evidence="7">The sequence shown here is derived from an EMBL/GenBank/DDBJ whole genome shotgun (WGS) entry which is preliminary data.</text>
</comment>